<proteinExistence type="predicted"/>
<protein>
    <submittedName>
        <fullName evidence="1">Uncharacterized protein</fullName>
    </submittedName>
</protein>
<dbReference type="EMBL" id="NBSK02000003">
    <property type="protein sequence ID" value="KAJ0218191.1"/>
    <property type="molecule type" value="Genomic_DNA"/>
</dbReference>
<keyword evidence="2" id="KW-1185">Reference proteome</keyword>
<comment type="caution">
    <text evidence="1">The sequence shown here is derived from an EMBL/GenBank/DDBJ whole genome shotgun (WGS) entry which is preliminary data.</text>
</comment>
<evidence type="ECO:0000313" key="2">
    <source>
        <dbReference type="Proteomes" id="UP000235145"/>
    </source>
</evidence>
<accession>A0A9R1W475</accession>
<organism evidence="1 2">
    <name type="scientific">Lactuca sativa</name>
    <name type="common">Garden lettuce</name>
    <dbReference type="NCBI Taxonomy" id="4236"/>
    <lineage>
        <taxon>Eukaryota</taxon>
        <taxon>Viridiplantae</taxon>
        <taxon>Streptophyta</taxon>
        <taxon>Embryophyta</taxon>
        <taxon>Tracheophyta</taxon>
        <taxon>Spermatophyta</taxon>
        <taxon>Magnoliopsida</taxon>
        <taxon>eudicotyledons</taxon>
        <taxon>Gunneridae</taxon>
        <taxon>Pentapetalae</taxon>
        <taxon>asterids</taxon>
        <taxon>campanulids</taxon>
        <taxon>Asterales</taxon>
        <taxon>Asteraceae</taxon>
        <taxon>Cichorioideae</taxon>
        <taxon>Cichorieae</taxon>
        <taxon>Lactucinae</taxon>
        <taxon>Lactuca</taxon>
    </lineage>
</organism>
<dbReference type="Proteomes" id="UP000235145">
    <property type="component" value="Unassembled WGS sequence"/>
</dbReference>
<dbReference type="AlphaFoldDB" id="A0A9R1W475"/>
<name>A0A9R1W475_LACSA</name>
<evidence type="ECO:0000313" key="1">
    <source>
        <dbReference type="EMBL" id="KAJ0218191.1"/>
    </source>
</evidence>
<gene>
    <name evidence="1" type="ORF">LSAT_V11C300153620</name>
</gene>
<sequence length="90" mass="10311">MYIGFDTQHGVNPWNVSAFGFRENEESPNTTSKKRKRVDDVIKGITIAANILGEKLEKAANNMNQAILGETKVQKKKLRWIFLKFQKCNL</sequence>
<reference evidence="1 2" key="1">
    <citation type="journal article" date="2017" name="Nat. Commun.">
        <title>Genome assembly with in vitro proximity ligation data and whole-genome triplication in lettuce.</title>
        <authorList>
            <person name="Reyes-Chin-Wo S."/>
            <person name="Wang Z."/>
            <person name="Yang X."/>
            <person name="Kozik A."/>
            <person name="Arikit S."/>
            <person name="Song C."/>
            <person name="Xia L."/>
            <person name="Froenicke L."/>
            <person name="Lavelle D.O."/>
            <person name="Truco M.J."/>
            <person name="Xia R."/>
            <person name="Zhu S."/>
            <person name="Xu C."/>
            <person name="Xu H."/>
            <person name="Xu X."/>
            <person name="Cox K."/>
            <person name="Korf I."/>
            <person name="Meyers B.C."/>
            <person name="Michelmore R.W."/>
        </authorList>
    </citation>
    <scope>NUCLEOTIDE SEQUENCE [LARGE SCALE GENOMIC DNA]</scope>
    <source>
        <strain evidence="2">cv. Salinas</strain>
        <tissue evidence="1">Seedlings</tissue>
    </source>
</reference>